<evidence type="ECO:0000256" key="4">
    <source>
        <dbReference type="ARBA" id="ARBA00022833"/>
    </source>
</evidence>
<feature type="region of interest" description="Disordered" evidence="6">
    <location>
        <begin position="463"/>
        <end position="489"/>
    </location>
</feature>
<dbReference type="FunFam" id="3.30.160.60:FF:000446">
    <property type="entry name" value="Zinc finger protein"/>
    <property type="match status" value="1"/>
</dbReference>
<feature type="domain" description="C2H2-type" evidence="7">
    <location>
        <begin position="384"/>
        <end position="411"/>
    </location>
</feature>
<evidence type="ECO:0000256" key="5">
    <source>
        <dbReference type="PROSITE-ProRule" id="PRU00042"/>
    </source>
</evidence>
<evidence type="ECO:0000256" key="2">
    <source>
        <dbReference type="ARBA" id="ARBA00022737"/>
    </source>
</evidence>
<dbReference type="Proteomes" id="UP000694844">
    <property type="component" value="Chromosome 5"/>
</dbReference>
<feature type="region of interest" description="Disordered" evidence="6">
    <location>
        <begin position="794"/>
        <end position="814"/>
    </location>
</feature>
<dbReference type="KEGG" id="cvn:111135281"/>
<feature type="region of interest" description="Disordered" evidence="6">
    <location>
        <begin position="178"/>
        <end position="210"/>
    </location>
</feature>
<dbReference type="PROSITE" id="PS50157">
    <property type="entry name" value="ZINC_FINGER_C2H2_2"/>
    <property type="match status" value="8"/>
</dbReference>
<dbReference type="FunFam" id="3.30.160.60:FF:000065">
    <property type="entry name" value="B-cell CLL/lymphoma 6, member B"/>
    <property type="match status" value="1"/>
</dbReference>
<keyword evidence="2" id="KW-0677">Repeat</keyword>
<evidence type="ECO:0000256" key="1">
    <source>
        <dbReference type="ARBA" id="ARBA00022723"/>
    </source>
</evidence>
<evidence type="ECO:0000256" key="3">
    <source>
        <dbReference type="ARBA" id="ARBA00022771"/>
    </source>
</evidence>
<keyword evidence="1" id="KW-0479">Metal-binding</keyword>
<feature type="domain" description="C2H2-type" evidence="7">
    <location>
        <begin position="356"/>
        <end position="384"/>
    </location>
</feature>
<gene>
    <name evidence="9" type="primary">LOC111135281</name>
</gene>
<evidence type="ECO:0000313" key="9">
    <source>
        <dbReference type="RefSeq" id="XP_022340919.1"/>
    </source>
</evidence>
<evidence type="ECO:0000259" key="7">
    <source>
        <dbReference type="PROSITE" id="PS50157"/>
    </source>
</evidence>
<dbReference type="GO" id="GO:0045944">
    <property type="term" value="P:positive regulation of transcription by RNA polymerase II"/>
    <property type="evidence" value="ECO:0007669"/>
    <property type="project" value="TreeGrafter"/>
</dbReference>
<dbReference type="SUPFAM" id="SSF57667">
    <property type="entry name" value="beta-beta-alpha zinc fingers"/>
    <property type="match status" value="5"/>
</dbReference>
<dbReference type="PANTHER" id="PTHR24403">
    <property type="entry name" value="ZINC FINGER PROTEIN"/>
    <property type="match status" value="1"/>
</dbReference>
<feature type="compositionally biased region" description="Basic residues" evidence="6">
    <location>
        <begin position="470"/>
        <end position="482"/>
    </location>
</feature>
<sequence length="982" mass="109659">MVPLSISTDSLTLPKLSDMQLTPNTVLTSLGNLSKYANTDGMESIGVGSLEKEVDGNRNDVTVEPSMQNLEMSNVVYMGDNSYSVHFKTQSNNNAANNLTTETVDVDSHQQPVMAQFKEGMSNSQMVEGGVQMDNQMVESGLGVENSTDESGVGMGREDEIQESQVVEQLHQAYLRTQQQNKEKQLSQQPRAKTKQTTGRSPEGKQKHVRNKKFHCTIQDCSFVSAYMKDLERHMRVHTGERPYSCEYCSKTFSRMDKLRLHVRGHTGEKPFKCDFCNYRAVDNGSIKKHMAVHSSDKPIKCQTCSYACRTSSQLVVHLRKHTGDAPFSCMYCSSKFKIKSDMKRHMRTHTGEKPFKCEHCDFSCSAKSNLVSHYNVHHSNTKQTCEHCDFSTSSKRSFYEHQKLHSTPDPESICKVCQYVCSNKQTLKTHMANAHDYRLYLCKECNFCSKSKTKAWHHYNSCVSGKRSSSSHHKKSRKRRSSREDDSHGRKYEKNYVCDICDEAFVRKDSLTSHMKLHRERTQSTLSTALTVLELQQPVINNTAVPPGGDHNYDMEVVTISPSSGQTKGDHSYESFEKEIVKASSSKLKSQESEIVFENRRGRGRSNGKLYRNEFVYESLHRRKSSKSSRIQTATLENFEKCKSSTSAALRSAKNLEQSRYDQVEPSPQTIIGASETQGQQITRLPEVMPSLVVSVNQTGPQGQTSSKAAAGNVALVVTPSGSVPQIQNPNIQVVQNITVPIIQLNNGQLVAMQPVGNGADQLFSLTPVAVNQGIPAVNQGIPAVNQGIPAVNQGTPGQESTNENVSNSKPPTEGAVQIFPTKANSYISALQQSLTQQITTQAPVANEANPLPISYTNLGLPNLNNNIQSSGDNIHQQPLVVTVTEQHPESELMSGFETSKLSVTRVTDPPSDAPKYKHKVKSSSKRILFPVGRMIALRRSMYRVLNWMIQAMISTSKTVVWSRRKPWRDQEILIYDKCLA</sequence>
<accession>A0A8B8ELZ5</accession>
<feature type="compositionally biased region" description="Polar residues" evidence="6">
    <location>
        <begin position="794"/>
        <end position="812"/>
    </location>
</feature>
<dbReference type="FunFam" id="3.30.160.60:FF:002343">
    <property type="entry name" value="Zinc finger protein 33A"/>
    <property type="match status" value="2"/>
</dbReference>
<dbReference type="FunFam" id="3.30.160.60:FF:000630">
    <property type="entry name" value="Zinc finger protein 180"/>
    <property type="match status" value="1"/>
</dbReference>
<dbReference type="OrthoDB" id="654211at2759"/>
<feature type="domain" description="C2H2-type" evidence="7">
    <location>
        <begin position="497"/>
        <end position="524"/>
    </location>
</feature>
<dbReference type="PANTHER" id="PTHR24403:SF109">
    <property type="entry name" value="ZINC FINGER PROTEIN 845-LIKE"/>
    <property type="match status" value="1"/>
</dbReference>
<reference evidence="9" key="1">
    <citation type="submission" date="2025-08" db="UniProtKB">
        <authorList>
            <consortium name="RefSeq"/>
        </authorList>
    </citation>
    <scope>IDENTIFICATION</scope>
    <source>
        <tissue evidence="9">Whole sample</tissue>
    </source>
</reference>
<dbReference type="InterPro" id="IPR036236">
    <property type="entry name" value="Znf_C2H2_sf"/>
</dbReference>
<proteinExistence type="predicted"/>
<dbReference type="AlphaFoldDB" id="A0A8B8ELZ5"/>
<dbReference type="SMART" id="SM00355">
    <property type="entry name" value="ZnF_C2H2"/>
    <property type="match status" value="9"/>
</dbReference>
<feature type="domain" description="C2H2-type" evidence="7">
    <location>
        <begin position="272"/>
        <end position="299"/>
    </location>
</feature>
<evidence type="ECO:0000256" key="6">
    <source>
        <dbReference type="SAM" id="MobiDB-lite"/>
    </source>
</evidence>
<dbReference type="InterPro" id="IPR013087">
    <property type="entry name" value="Znf_C2H2_type"/>
</dbReference>
<feature type="domain" description="C2H2-type" evidence="7">
    <location>
        <begin position="300"/>
        <end position="327"/>
    </location>
</feature>
<dbReference type="Gene3D" id="3.30.160.60">
    <property type="entry name" value="Classic Zinc Finger"/>
    <property type="match status" value="8"/>
</dbReference>
<keyword evidence="8" id="KW-1185">Reference proteome</keyword>
<dbReference type="InterPro" id="IPR050688">
    <property type="entry name" value="Zinc_finger/UBP_domain"/>
</dbReference>
<evidence type="ECO:0000313" key="8">
    <source>
        <dbReference type="Proteomes" id="UP000694844"/>
    </source>
</evidence>
<dbReference type="GO" id="GO:0005634">
    <property type="term" value="C:nucleus"/>
    <property type="evidence" value="ECO:0007669"/>
    <property type="project" value="TreeGrafter"/>
</dbReference>
<dbReference type="RefSeq" id="XP_022340919.1">
    <property type="nucleotide sequence ID" value="XM_022485211.1"/>
</dbReference>
<dbReference type="Pfam" id="PF00096">
    <property type="entry name" value="zf-C2H2"/>
    <property type="match status" value="2"/>
</dbReference>
<protein>
    <submittedName>
        <fullName evidence="9">RE1-silencing transcription factor-like</fullName>
    </submittedName>
</protein>
<organism evidence="8 9">
    <name type="scientific">Crassostrea virginica</name>
    <name type="common">Eastern oyster</name>
    <dbReference type="NCBI Taxonomy" id="6565"/>
    <lineage>
        <taxon>Eukaryota</taxon>
        <taxon>Metazoa</taxon>
        <taxon>Spiralia</taxon>
        <taxon>Lophotrochozoa</taxon>
        <taxon>Mollusca</taxon>
        <taxon>Bivalvia</taxon>
        <taxon>Autobranchia</taxon>
        <taxon>Pteriomorphia</taxon>
        <taxon>Ostreida</taxon>
        <taxon>Ostreoidea</taxon>
        <taxon>Ostreidae</taxon>
        <taxon>Crassostrea</taxon>
    </lineage>
</organism>
<name>A0A8B8ELZ5_CRAVI</name>
<keyword evidence="3 5" id="KW-0863">Zinc-finger</keyword>
<feature type="domain" description="C2H2-type" evidence="7">
    <location>
        <begin position="328"/>
        <end position="355"/>
    </location>
</feature>
<keyword evidence="4" id="KW-0862">Zinc</keyword>
<dbReference type="GeneID" id="111135281"/>
<dbReference type="PROSITE" id="PS00028">
    <property type="entry name" value="ZINC_FINGER_C2H2_1"/>
    <property type="match status" value="5"/>
</dbReference>
<dbReference type="GO" id="GO:0008270">
    <property type="term" value="F:zinc ion binding"/>
    <property type="evidence" value="ECO:0007669"/>
    <property type="project" value="UniProtKB-KW"/>
</dbReference>
<feature type="domain" description="C2H2-type" evidence="7">
    <location>
        <begin position="214"/>
        <end position="243"/>
    </location>
</feature>
<feature type="domain" description="C2H2-type" evidence="7">
    <location>
        <begin position="244"/>
        <end position="271"/>
    </location>
</feature>